<dbReference type="EMBL" id="MEWX01000025">
    <property type="protein sequence ID" value="OGC80343.1"/>
    <property type="molecule type" value="Genomic_DNA"/>
</dbReference>
<dbReference type="GO" id="GO:0003755">
    <property type="term" value="F:peptidyl-prolyl cis-trans isomerase activity"/>
    <property type="evidence" value="ECO:0007669"/>
    <property type="project" value="UniProtKB-KW"/>
</dbReference>
<dbReference type="InterPro" id="IPR036611">
    <property type="entry name" value="Trigger_fac_ribosome-bd_sf"/>
</dbReference>
<dbReference type="InterPro" id="IPR008880">
    <property type="entry name" value="Trigger_fac_C"/>
</dbReference>
<gene>
    <name evidence="5" type="ORF">A2943_01095</name>
</gene>
<evidence type="ECO:0000256" key="2">
    <source>
        <dbReference type="ARBA" id="ARBA00023235"/>
    </source>
</evidence>
<reference evidence="5 6" key="1">
    <citation type="journal article" date="2016" name="Nat. Commun.">
        <title>Thousands of microbial genomes shed light on interconnected biogeochemical processes in an aquifer system.</title>
        <authorList>
            <person name="Anantharaman K."/>
            <person name="Brown C.T."/>
            <person name="Hug L.A."/>
            <person name="Sharon I."/>
            <person name="Castelle C.J."/>
            <person name="Probst A.J."/>
            <person name="Thomas B.C."/>
            <person name="Singh A."/>
            <person name="Wilkins M.J."/>
            <person name="Karaoz U."/>
            <person name="Brodie E.L."/>
            <person name="Williams K.H."/>
            <person name="Hubbard S.S."/>
            <person name="Banfield J.F."/>
        </authorList>
    </citation>
    <scope>NUCLEOTIDE SEQUENCE [LARGE SCALE GENOMIC DNA]</scope>
</reference>
<dbReference type="SUPFAM" id="SSF102735">
    <property type="entry name" value="Trigger factor ribosome-binding domain"/>
    <property type="match status" value="1"/>
</dbReference>
<dbReference type="Gene3D" id="1.10.3120.10">
    <property type="entry name" value="Trigger factor, C-terminal domain"/>
    <property type="match status" value="1"/>
</dbReference>
<keyword evidence="2" id="KW-0413">Isomerase</keyword>
<evidence type="ECO:0000256" key="1">
    <source>
        <dbReference type="ARBA" id="ARBA00023110"/>
    </source>
</evidence>
<dbReference type="AlphaFoldDB" id="A0A1F4XGQ3"/>
<dbReference type="Gene3D" id="3.30.70.1050">
    <property type="entry name" value="Trigger factor ribosome-binding domain"/>
    <property type="match status" value="1"/>
</dbReference>
<evidence type="ECO:0000259" key="4">
    <source>
        <dbReference type="Pfam" id="PF05698"/>
    </source>
</evidence>
<dbReference type="GO" id="GO:0015031">
    <property type="term" value="P:protein transport"/>
    <property type="evidence" value="ECO:0007669"/>
    <property type="project" value="InterPro"/>
</dbReference>
<evidence type="ECO:0000313" key="6">
    <source>
        <dbReference type="Proteomes" id="UP000176185"/>
    </source>
</evidence>
<evidence type="ECO:0000259" key="3">
    <source>
        <dbReference type="Pfam" id="PF05697"/>
    </source>
</evidence>
<evidence type="ECO:0000313" key="5">
    <source>
        <dbReference type="EMBL" id="OGC80343.1"/>
    </source>
</evidence>
<dbReference type="InterPro" id="IPR027304">
    <property type="entry name" value="Trigger_fact/SurA_dom_sf"/>
</dbReference>
<dbReference type="Proteomes" id="UP000176185">
    <property type="component" value="Unassembled WGS sequence"/>
</dbReference>
<dbReference type="InterPro" id="IPR037041">
    <property type="entry name" value="Trigger_fac_C_sf"/>
</dbReference>
<dbReference type="STRING" id="1797243.A2943_01095"/>
<protein>
    <submittedName>
        <fullName evidence="5">Uncharacterized protein</fullName>
    </submittedName>
</protein>
<accession>A0A1F4XGQ3</accession>
<dbReference type="Pfam" id="PF05697">
    <property type="entry name" value="Trigger_N"/>
    <property type="match status" value="1"/>
</dbReference>
<dbReference type="InterPro" id="IPR008881">
    <property type="entry name" value="Trigger_fac_ribosome-bd_bac"/>
</dbReference>
<dbReference type="SUPFAM" id="SSF109998">
    <property type="entry name" value="Triger factor/SurA peptide-binding domain-like"/>
    <property type="match status" value="1"/>
</dbReference>
<proteinExistence type="predicted"/>
<feature type="domain" description="Trigger factor ribosome-binding bacterial" evidence="3">
    <location>
        <begin position="12"/>
        <end position="156"/>
    </location>
</feature>
<dbReference type="Pfam" id="PF05698">
    <property type="entry name" value="Trigger_C"/>
    <property type="match status" value="1"/>
</dbReference>
<keyword evidence="1" id="KW-0697">Rotamase</keyword>
<sequence length="340" mass="38173">MQFEALAKNFARKNLPDSEVEFVGEIPADTLLPYRGRALSRISSELELPGFRKGKVPEDLVLKKVGELPVLEEAVNLFVRDFYPELVEGQKVDVVGRPQVVITKLAPGNPVGLTIRTALYPEVSLPRGYKTTGESVPLEPALPATDEETAQTLESLRQSRKKDNIVPELNDEFAKSVGAFENLDALKEQIRKGIGEEKVRAAKDKRRGAIIDKLLEKTEVVVPKVFIESELEKIIAQLKEDVTRFGLTFEGYLKQSNKTEEQIRKDFRAQAEKRAKLQLALNKIGEVEKVEADKEAVEHEMKHALEHFPTANPELLGIHVQTVLRNEKVLKLLENAGKQE</sequence>
<feature type="domain" description="Trigger factor C-terminal" evidence="4">
    <location>
        <begin position="183"/>
        <end position="315"/>
    </location>
</feature>
<name>A0A1F4XGQ3_9BACT</name>
<dbReference type="GO" id="GO:0006457">
    <property type="term" value="P:protein folding"/>
    <property type="evidence" value="ECO:0007669"/>
    <property type="project" value="InterPro"/>
</dbReference>
<organism evidence="5 6">
    <name type="scientific">Candidatus Adlerbacteria bacterium RIFCSPLOWO2_01_FULL_51_16</name>
    <dbReference type="NCBI Taxonomy" id="1797243"/>
    <lineage>
        <taxon>Bacteria</taxon>
        <taxon>Candidatus Adleribacteriota</taxon>
    </lineage>
</organism>
<comment type="caution">
    <text evidence="5">The sequence shown here is derived from an EMBL/GenBank/DDBJ whole genome shotgun (WGS) entry which is preliminary data.</text>
</comment>